<sequence length="337" mass="37314">MRSSIYSIFIILTIFIFTGCGSKKYFEPAQTSSAEGAITTHKGTSKYLTRDGVTFTNNKYVSKYGSGKIVLNSNEVFLSANKSYIFTTDQYGKLFITKKSTKKLVKTVKFDVPIVSAGVKNGLLVYLLQDNTFGIYKLSTDTKIVENKSEDAFAVDSRIASPMFIDNLVVVPTLDGKLLIMDMNNPENAKVIYISSSTKLNNVIYLSRVGNLLVASTPNRVMTIGTAEGEYNRQGISEVAISKNSIYLFTKAGEIIKMNSSLEQQAYKKFKFAHFSTGTAFGGKVYGLDQQGSLIVADANLKRYRIYDIGKVEDFAFVSGHKLFKDELIIALDKLSL</sequence>
<dbReference type="Gene3D" id="2.130.10.10">
    <property type="entry name" value="YVTN repeat-like/Quinoprotein amine dehydrogenase"/>
    <property type="match status" value="1"/>
</dbReference>
<gene>
    <name evidence="1" type="ORF">MNB_SV-9-1634</name>
</gene>
<dbReference type="EMBL" id="FPHG01000040">
    <property type="protein sequence ID" value="SFV59633.1"/>
    <property type="molecule type" value="Genomic_DNA"/>
</dbReference>
<accession>A0A1W1C1J4</accession>
<keyword evidence="1" id="KW-0449">Lipoprotein</keyword>
<dbReference type="InterPro" id="IPR036322">
    <property type="entry name" value="WD40_repeat_dom_sf"/>
</dbReference>
<dbReference type="PROSITE" id="PS51257">
    <property type="entry name" value="PROKAR_LIPOPROTEIN"/>
    <property type="match status" value="1"/>
</dbReference>
<proteinExistence type="predicted"/>
<evidence type="ECO:0000313" key="1">
    <source>
        <dbReference type="EMBL" id="SFV59633.1"/>
    </source>
</evidence>
<dbReference type="AlphaFoldDB" id="A0A1W1C1J4"/>
<reference evidence="1" key="1">
    <citation type="submission" date="2016-10" db="EMBL/GenBank/DDBJ databases">
        <authorList>
            <person name="de Groot N.N."/>
        </authorList>
    </citation>
    <scope>NUCLEOTIDE SEQUENCE</scope>
</reference>
<organism evidence="1">
    <name type="scientific">hydrothermal vent metagenome</name>
    <dbReference type="NCBI Taxonomy" id="652676"/>
    <lineage>
        <taxon>unclassified sequences</taxon>
        <taxon>metagenomes</taxon>
        <taxon>ecological metagenomes</taxon>
    </lineage>
</organism>
<protein>
    <submittedName>
        <fullName evidence="1">Putative lipoprotein</fullName>
    </submittedName>
</protein>
<dbReference type="SUPFAM" id="SSF50978">
    <property type="entry name" value="WD40 repeat-like"/>
    <property type="match status" value="1"/>
</dbReference>
<name>A0A1W1C1J4_9ZZZZ</name>
<dbReference type="InterPro" id="IPR015943">
    <property type="entry name" value="WD40/YVTN_repeat-like_dom_sf"/>
</dbReference>